<keyword evidence="2" id="KW-1185">Reference proteome</keyword>
<evidence type="ECO:0000313" key="1">
    <source>
        <dbReference type="EMBL" id="AKS46502.1"/>
    </source>
</evidence>
<dbReference type="AlphaFoldDB" id="A0A0K0Y6M6"/>
<evidence type="ECO:0000313" key="2">
    <source>
        <dbReference type="Proteomes" id="UP000067444"/>
    </source>
</evidence>
<dbReference type="STRING" id="1458307.OSB_19620"/>
<dbReference type="RefSeq" id="WP_049834801.1">
    <property type="nucleotide sequence ID" value="NZ_CP012160.1"/>
</dbReference>
<dbReference type="Proteomes" id="UP000067444">
    <property type="component" value="Chromosome"/>
</dbReference>
<dbReference type="EMBL" id="CP012160">
    <property type="protein sequence ID" value="AKS46502.1"/>
    <property type="molecule type" value="Genomic_DNA"/>
</dbReference>
<dbReference type="KEGG" id="otm:OSB_19620"/>
<protein>
    <submittedName>
        <fullName evidence="1">Uncharacterized protein</fullName>
    </submittedName>
</protein>
<name>A0A0K0Y6M6_9RHOB</name>
<reference evidence="1 2" key="1">
    <citation type="journal article" date="2015" name="Genome Announc.">
        <title>Closed Genome Sequence of Octadecabacter temperatus SB1, the First Mesophilic Species of the Genus Octadecabacter.</title>
        <authorList>
            <person name="Voget S."/>
            <person name="Billerbeck S."/>
            <person name="Simon M."/>
            <person name="Daniel R."/>
        </authorList>
    </citation>
    <scope>NUCLEOTIDE SEQUENCE [LARGE SCALE GENOMIC DNA]</scope>
    <source>
        <strain evidence="1 2">SB1</strain>
    </source>
</reference>
<accession>A0A0K0Y6M6</accession>
<organism evidence="1 2">
    <name type="scientific">Octadecabacter temperatus</name>
    <dbReference type="NCBI Taxonomy" id="1458307"/>
    <lineage>
        <taxon>Bacteria</taxon>
        <taxon>Pseudomonadati</taxon>
        <taxon>Pseudomonadota</taxon>
        <taxon>Alphaproteobacteria</taxon>
        <taxon>Rhodobacterales</taxon>
        <taxon>Roseobacteraceae</taxon>
        <taxon>Octadecabacter</taxon>
    </lineage>
</organism>
<gene>
    <name evidence="1" type="ORF">OSB_19620</name>
</gene>
<proteinExistence type="predicted"/>
<sequence length="73" mass="8227">MSNWKPSTLWTIGILAGWLLLLLIAQTGILNEQGKSNGNKYGLVIAFLYLGPLVAFGNWIYMRKQEQKDNGEE</sequence>